<dbReference type="OrthoDB" id="4991083at2"/>
<feature type="transmembrane region" description="Helical" evidence="1">
    <location>
        <begin position="13"/>
        <end position="32"/>
    </location>
</feature>
<keyword evidence="1" id="KW-1133">Transmembrane helix</keyword>
<proteinExistence type="predicted"/>
<evidence type="ECO:0000313" key="3">
    <source>
        <dbReference type="Proteomes" id="UP000293289"/>
    </source>
</evidence>
<feature type="transmembrane region" description="Helical" evidence="1">
    <location>
        <begin position="108"/>
        <end position="130"/>
    </location>
</feature>
<protein>
    <recommendedName>
        <fullName evidence="4">DUF3592 domain-containing protein</fullName>
    </recommendedName>
</protein>
<dbReference type="Proteomes" id="UP000293289">
    <property type="component" value="Unassembled WGS sequence"/>
</dbReference>
<name>A0A4Q7MLY0_9MICO</name>
<accession>A0A4Q7MLY0</accession>
<keyword evidence="3" id="KW-1185">Reference proteome</keyword>
<dbReference type="RefSeq" id="WP_130351962.1">
    <property type="nucleotide sequence ID" value="NZ_SGWY01000001.1"/>
</dbReference>
<dbReference type="AlphaFoldDB" id="A0A4Q7MLY0"/>
<sequence length="131" mass="14723">MEASEVVSVVTEVIGWIALGIGLGCLLLALLIRLADGRWLRTEAVVLDQEHGSTVRWFAEGAFHQRRLSEEERAHVENPEEEPAYYRKREPDRLQLHEPPAGRRIIRWLGIVLLVIAAIAGIVNLVLMLVA</sequence>
<keyword evidence="1" id="KW-0472">Membrane</keyword>
<keyword evidence="1" id="KW-0812">Transmembrane</keyword>
<organism evidence="2 3">
    <name type="scientific">Agromyces ramosus</name>
    <dbReference type="NCBI Taxonomy" id="33879"/>
    <lineage>
        <taxon>Bacteria</taxon>
        <taxon>Bacillati</taxon>
        <taxon>Actinomycetota</taxon>
        <taxon>Actinomycetes</taxon>
        <taxon>Micrococcales</taxon>
        <taxon>Microbacteriaceae</taxon>
        <taxon>Agromyces</taxon>
    </lineage>
</organism>
<dbReference type="EMBL" id="SGWY01000001">
    <property type="protein sequence ID" value="RZS68683.1"/>
    <property type="molecule type" value="Genomic_DNA"/>
</dbReference>
<evidence type="ECO:0000256" key="1">
    <source>
        <dbReference type="SAM" id="Phobius"/>
    </source>
</evidence>
<reference evidence="2 3" key="1">
    <citation type="submission" date="2019-02" db="EMBL/GenBank/DDBJ databases">
        <title>Genomic Encyclopedia of Type Strains, Phase IV (KMG-IV): sequencing the most valuable type-strain genomes for metagenomic binning, comparative biology and taxonomic classification.</title>
        <authorList>
            <person name="Goeker M."/>
        </authorList>
    </citation>
    <scope>NUCLEOTIDE SEQUENCE [LARGE SCALE GENOMIC DNA]</scope>
    <source>
        <strain evidence="2 3">DSM 43045</strain>
    </source>
</reference>
<evidence type="ECO:0008006" key="4">
    <source>
        <dbReference type="Google" id="ProtNLM"/>
    </source>
</evidence>
<gene>
    <name evidence="2" type="ORF">EV187_1117</name>
</gene>
<comment type="caution">
    <text evidence="2">The sequence shown here is derived from an EMBL/GenBank/DDBJ whole genome shotgun (WGS) entry which is preliminary data.</text>
</comment>
<evidence type="ECO:0000313" key="2">
    <source>
        <dbReference type="EMBL" id="RZS68683.1"/>
    </source>
</evidence>